<feature type="compositionally biased region" description="Polar residues" evidence="1">
    <location>
        <begin position="1"/>
        <end position="11"/>
    </location>
</feature>
<feature type="compositionally biased region" description="Polar residues" evidence="1">
    <location>
        <begin position="20"/>
        <end position="58"/>
    </location>
</feature>
<reference evidence="2" key="1">
    <citation type="submission" date="2021-06" db="EMBL/GenBank/DDBJ databases">
        <authorList>
            <person name="Kallberg Y."/>
            <person name="Tangrot J."/>
            <person name="Rosling A."/>
        </authorList>
    </citation>
    <scope>NUCLEOTIDE SEQUENCE</scope>
    <source>
        <strain evidence="2">MT106</strain>
    </source>
</reference>
<organism evidence="2 3">
    <name type="scientific">Ambispora gerdemannii</name>
    <dbReference type="NCBI Taxonomy" id="144530"/>
    <lineage>
        <taxon>Eukaryota</taxon>
        <taxon>Fungi</taxon>
        <taxon>Fungi incertae sedis</taxon>
        <taxon>Mucoromycota</taxon>
        <taxon>Glomeromycotina</taxon>
        <taxon>Glomeromycetes</taxon>
        <taxon>Archaeosporales</taxon>
        <taxon>Ambisporaceae</taxon>
        <taxon>Ambispora</taxon>
    </lineage>
</organism>
<feature type="region of interest" description="Disordered" evidence="1">
    <location>
        <begin position="181"/>
        <end position="339"/>
    </location>
</feature>
<name>A0A9N8W106_9GLOM</name>
<evidence type="ECO:0000313" key="3">
    <source>
        <dbReference type="Proteomes" id="UP000789831"/>
    </source>
</evidence>
<evidence type="ECO:0000313" key="2">
    <source>
        <dbReference type="EMBL" id="CAG8468095.1"/>
    </source>
</evidence>
<comment type="caution">
    <text evidence="2">The sequence shown here is derived from an EMBL/GenBank/DDBJ whole genome shotgun (WGS) entry which is preliminary data.</text>
</comment>
<keyword evidence="3" id="KW-1185">Reference proteome</keyword>
<feature type="region of interest" description="Disordered" evidence="1">
    <location>
        <begin position="1"/>
        <end position="75"/>
    </location>
</feature>
<evidence type="ECO:0000256" key="1">
    <source>
        <dbReference type="SAM" id="MobiDB-lite"/>
    </source>
</evidence>
<gene>
    <name evidence="2" type="ORF">AGERDE_LOCUS2597</name>
</gene>
<feature type="compositionally biased region" description="Low complexity" evidence="1">
    <location>
        <begin position="204"/>
        <end position="216"/>
    </location>
</feature>
<proteinExistence type="predicted"/>
<feature type="compositionally biased region" description="Polar residues" evidence="1">
    <location>
        <begin position="319"/>
        <end position="333"/>
    </location>
</feature>
<feature type="compositionally biased region" description="Low complexity" evidence="1">
    <location>
        <begin position="59"/>
        <end position="75"/>
    </location>
</feature>
<feature type="compositionally biased region" description="Low complexity" evidence="1">
    <location>
        <begin position="263"/>
        <end position="283"/>
    </location>
</feature>
<dbReference type="AlphaFoldDB" id="A0A9N8W106"/>
<dbReference type="EMBL" id="CAJVPL010000222">
    <property type="protein sequence ID" value="CAG8468095.1"/>
    <property type="molecule type" value="Genomic_DNA"/>
</dbReference>
<protein>
    <submittedName>
        <fullName evidence="2">10770_t:CDS:1</fullName>
    </submittedName>
</protein>
<accession>A0A9N8W106</accession>
<dbReference type="Proteomes" id="UP000789831">
    <property type="component" value="Unassembled WGS sequence"/>
</dbReference>
<sequence length="339" mass="37721">MVENHQSPTRHNTPRERRSSSNLQISTKSLSRPQSVYTNSNSPSLNPLRTPTSPNPLRTPTSPIGKIIKKGISSPRPQLDKVIEDSALKITLHPSNDNHRPPQNTHVAAWITDVSKQALTVEPAKTERHSHRRRQSNVERISARRPNSALIHDELPTRQDSGWAKDTLLALSEDYQPLSNLINNSYPSPTTPPPKGPGEFYMINSGNRNGSSSSLNKVFPKRHHGDQVKSSSSHHRVSNHNKSFQRPDSSGSEIWRGHRRENSSGSSAGSHRSYHASSSNNSAVQMMHPQGMRSRDSLNAGFSSSSSSTPINPRRRTSMENVSNRGSVYISQQSKHRTR</sequence>